<feature type="domain" description="Pyridoxamine 5'-phosphate oxidase N-terminal" evidence="1">
    <location>
        <begin position="4"/>
        <end position="100"/>
    </location>
</feature>
<dbReference type="Proteomes" id="UP000028027">
    <property type="component" value="Unassembled WGS sequence"/>
</dbReference>
<organism evidence="2 3">
    <name type="scientific">Marine Group I thaumarchaeote SCGC AAA799-E16</name>
    <dbReference type="NCBI Taxonomy" id="1502292"/>
    <lineage>
        <taxon>Archaea</taxon>
        <taxon>Nitrososphaerota</taxon>
        <taxon>Marine Group I</taxon>
    </lineage>
</organism>
<proteinExistence type="predicted"/>
<name>A0A081S4X9_9ARCH</name>
<dbReference type="GO" id="GO:0004016">
    <property type="term" value="F:adenylate cyclase activity"/>
    <property type="evidence" value="ECO:0007669"/>
    <property type="project" value="UniProtKB-EC"/>
</dbReference>
<keyword evidence="3" id="KW-1185">Reference proteome</keyword>
<dbReference type="PANTHER" id="PTHR40660">
    <property type="entry name" value="5'-PHOSPHATE OXIDASE PUTATIVE DOMAIN-CONTAINING PROTEIN-RELATED"/>
    <property type="match status" value="1"/>
</dbReference>
<protein>
    <submittedName>
        <fullName evidence="2">Adenylate cyclase protein</fullName>
        <ecNumber evidence="2">4.6.1.1</ecNumber>
    </submittedName>
</protein>
<reference evidence="2 3" key="1">
    <citation type="submission" date="2014-06" db="EMBL/GenBank/DDBJ databases">
        <authorList>
            <person name="Ngugi D.K."/>
            <person name="Blom J."/>
            <person name="Alam I."/>
            <person name="Rashid M."/>
            <person name="Ba Alawi W."/>
            <person name="Zhang G."/>
            <person name="Hikmawan T."/>
            <person name="Guan Y."/>
            <person name="Antunes A."/>
            <person name="Siam R."/>
            <person name="Eldorry H."/>
            <person name="Bajic V."/>
            <person name="Stingl U."/>
        </authorList>
    </citation>
    <scope>NUCLEOTIDE SEQUENCE [LARGE SCALE GENOMIC DNA]</scope>
    <source>
        <strain evidence="2">SCGC AAA799-E16</strain>
    </source>
</reference>
<evidence type="ECO:0000259" key="1">
    <source>
        <dbReference type="Pfam" id="PF01243"/>
    </source>
</evidence>
<accession>A0A081S4X9</accession>
<evidence type="ECO:0000313" key="3">
    <source>
        <dbReference type="Proteomes" id="UP000028027"/>
    </source>
</evidence>
<dbReference type="AlphaFoldDB" id="A0A081S4X9"/>
<dbReference type="Pfam" id="PF01243">
    <property type="entry name" value="PNPOx_N"/>
    <property type="match status" value="1"/>
</dbReference>
<sequence>MSEITDEIKDFLNLQKLGYVATVSSDGTPNISPKGTIIGWSQNQLAFADIRSPDTIQNLKSNPNVEINVIDPLLRKGFLFKGLAKIIQDGTLYDDVLKHYRDNDIKSPIGVIVLVDVTKISEVTSPLYDMGITEDEIKSKWKKHFDSL</sequence>
<dbReference type="Gene3D" id="2.30.110.10">
    <property type="entry name" value="Electron Transport, Fmn-binding Protein, Chain A"/>
    <property type="match status" value="1"/>
</dbReference>
<dbReference type="PATRIC" id="fig|1502292.3.peg.1237"/>
<evidence type="ECO:0000313" key="2">
    <source>
        <dbReference type="EMBL" id="KER05982.1"/>
    </source>
</evidence>
<dbReference type="SUPFAM" id="SSF50475">
    <property type="entry name" value="FMN-binding split barrel"/>
    <property type="match status" value="1"/>
</dbReference>
<dbReference type="InterPro" id="IPR011576">
    <property type="entry name" value="Pyridox_Oxase_N"/>
</dbReference>
<gene>
    <name evidence="2" type="ORF">AAA799E16_01334</name>
</gene>
<keyword evidence="2" id="KW-0456">Lyase</keyword>
<dbReference type="InterPro" id="IPR012349">
    <property type="entry name" value="Split_barrel_FMN-bd"/>
</dbReference>
<dbReference type="EC" id="4.6.1.1" evidence="2"/>
<comment type="caution">
    <text evidence="2">The sequence shown here is derived from an EMBL/GenBank/DDBJ whole genome shotgun (WGS) entry which is preliminary data.</text>
</comment>
<dbReference type="EMBL" id="JNVL01000020">
    <property type="protein sequence ID" value="KER05982.1"/>
    <property type="molecule type" value="Genomic_DNA"/>
</dbReference>
<dbReference type="PANTHER" id="PTHR40660:SF1">
    <property type="entry name" value="5'-PHOSPHATE OXIDASE PUTATIVE DOMAIN-CONTAINING PROTEIN-RELATED"/>
    <property type="match status" value="1"/>
</dbReference>